<dbReference type="PANTHER" id="PTHR40032:SF1">
    <property type="entry name" value="EXPORTED PROTEIN"/>
    <property type="match status" value="1"/>
</dbReference>
<feature type="domain" description="Putative amidase" evidence="1">
    <location>
        <begin position="17"/>
        <end position="201"/>
    </location>
</feature>
<gene>
    <name evidence="2" type="ORF">Z968_05090</name>
</gene>
<dbReference type="AlphaFoldDB" id="A0A0A0I7T9"/>
<protein>
    <recommendedName>
        <fullName evidence="1">Putative amidase domain-containing protein</fullName>
    </recommendedName>
</protein>
<sequence length="207" mass="24454">MGEYYKKNYKINHLNSNYNRGLAKAYAEKYALMPNTSEYPYFENDDCANFVSQVLRAGGMPEEGSDWDRVESWFCHTNSTEHLDNISITWRAARYFRRYWGNEDGFGENKAAMYIESTAKKVLYNFKQLYAFLDIGDVIQYGSSDSKIPYHTQVIVDKGFNWMIGKYDLFMAQHTENGINISFYNYLSRFEDKQIRPVYIYKIKMDT</sequence>
<dbReference type="Proteomes" id="UP000030012">
    <property type="component" value="Unassembled WGS sequence"/>
</dbReference>
<accession>A0A0A0I7T9</accession>
<dbReference type="OrthoDB" id="9812429at2"/>
<reference evidence="2 3" key="1">
    <citation type="submission" date="2014-01" db="EMBL/GenBank/DDBJ databases">
        <title>Plasmidome dynamics in the species complex Clostridium novyi sensu lato converts strains of independent lineages into distinctly different pathogens.</title>
        <authorList>
            <person name="Skarin H."/>
            <person name="Segerman B."/>
        </authorList>
    </citation>
    <scope>NUCLEOTIDE SEQUENCE [LARGE SCALE GENOMIC DNA]</scope>
    <source>
        <strain evidence="2 3">4552</strain>
    </source>
</reference>
<dbReference type="EMBL" id="JENJ01000016">
    <property type="protein sequence ID" value="KGM96957.1"/>
    <property type="molecule type" value="Genomic_DNA"/>
</dbReference>
<proteinExistence type="predicted"/>
<dbReference type="InterPro" id="IPR024301">
    <property type="entry name" value="Amidase_6"/>
</dbReference>
<dbReference type="RefSeq" id="WP_039254163.1">
    <property type="nucleotide sequence ID" value="NZ_JENJ01000016.1"/>
</dbReference>
<evidence type="ECO:0000259" key="1">
    <source>
        <dbReference type="Pfam" id="PF12671"/>
    </source>
</evidence>
<comment type="caution">
    <text evidence="2">The sequence shown here is derived from an EMBL/GenBank/DDBJ whole genome shotgun (WGS) entry which is preliminary data.</text>
</comment>
<dbReference type="Pfam" id="PF12671">
    <property type="entry name" value="Amidase_6"/>
    <property type="match status" value="1"/>
</dbReference>
<name>A0A0A0I7T9_CLONO</name>
<evidence type="ECO:0000313" key="3">
    <source>
        <dbReference type="Proteomes" id="UP000030012"/>
    </source>
</evidence>
<evidence type="ECO:0000313" key="2">
    <source>
        <dbReference type="EMBL" id="KGM96957.1"/>
    </source>
</evidence>
<dbReference type="PANTHER" id="PTHR40032">
    <property type="entry name" value="EXPORTED PROTEIN-RELATED"/>
    <property type="match status" value="1"/>
</dbReference>
<organism evidence="2 3">
    <name type="scientific">Clostridium novyi A str. 4552</name>
    <dbReference type="NCBI Taxonomy" id="1444289"/>
    <lineage>
        <taxon>Bacteria</taxon>
        <taxon>Bacillati</taxon>
        <taxon>Bacillota</taxon>
        <taxon>Clostridia</taxon>
        <taxon>Eubacteriales</taxon>
        <taxon>Clostridiaceae</taxon>
        <taxon>Clostridium</taxon>
    </lineage>
</organism>